<evidence type="ECO:0000256" key="1">
    <source>
        <dbReference type="SAM" id="MobiDB-lite"/>
    </source>
</evidence>
<accession>A0A927CDJ9</accession>
<evidence type="ECO:0000313" key="3">
    <source>
        <dbReference type="Proteomes" id="UP000639396"/>
    </source>
</evidence>
<reference evidence="2" key="1">
    <citation type="submission" date="2020-09" db="EMBL/GenBank/DDBJ databases">
        <title>A novel bacterium of genus Paenibacillus, isolated from South China Sea.</title>
        <authorList>
            <person name="Huang H."/>
            <person name="Mo K."/>
            <person name="Hu Y."/>
        </authorList>
    </citation>
    <scope>NUCLEOTIDE SEQUENCE</scope>
    <source>
        <strain evidence="2">IB182363</strain>
    </source>
</reference>
<proteinExistence type="predicted"/>
<keyword evidence="3" id="KW-1185">Reference proteome</keyword>
<organism evidence="2 3">
    <name type="scientific">Paenibacillus oceani</name>
    <dbReference type="NCBI Taxonomy" id="2772510"/>
    <lineage>
        <taxon>Bacteria</taxon>
        <taxon>Bacillati</taxon>
        <taxon>Bacillota</taxon>
        <taxon>Bacilli</taxon>
        <taxon>Bacillales</taxon>
        <taxon>Paenibacillaceae</taxon>
        <taxon>Paenibacillus</taxon>
    </lineage>
</organism>
<gene>
    <name evidence="2" type="ORF">IDH45_21770</name>
</gene>
<comment type="caution">
    <text evidence="2">The sequence shown here is derived from an EMBL/GenBank/DDBJ whole genome shotgun (WGS) entry which is preliminary data.</text>
</comment>
<feature type="region of interest" description="Disordered" evidence="1">
    <location>
        <begin position="118"/>
        <end position="142"/>
    </location>
</feature>
<protein>
    <submittedName>
        <fullName evidence="2">Uncharacterized protein</fullName>
    </submittedName>
</protein>
<sequence>MNRQELQKKVRHTVHQLIWEKGYASPLDLFLKMEKVTPQLVEEWRFGNVPYLERVIRGNLAQLSFIMQQFRQAVGELSLKESYTAYYRWGKGPKRLLRFSKSGDIRVERYYSTHYVKRDEKKKQPDTLEELTGREAPRLESE</sequence>
<dbReference type="AlphaFoldDB" id="A0A927CDJ9"/>
<dbReference type="Proteomes" id="UP000639396">
    <property type="component" value="Unassembled WGS sequence"/>
</dbReference>
<evidence type="ECO:0000313" key="2">
    <source>
        <dbReference type="EMBL" id="MBD2864622.1"/>
    </source>
</evidence>
<name>A0A927CDJ9_9BACL</name>
<dbReference type="RefSeq" id="WP_190930247.1">
    <property type="nucleotide sequence ID" value="NZ_JACXJA010000031.1"/>
</dbReference>
<dbReference type="EMBL" id="JACXJA010000031">
    <property type="protein sequence ID" value="MBD2864622.1"/>
    <property type="molecule type" value="Genomic_DNA"/>
</dbReference>